<keyword evidence="1" id="KW-0813">Transport</keyword>
<evidence type="ECO:0000256" key="1">
    <source>
        <dbReference type="RuleBase" id="RU363082"/>
    </source>
</evidence>
<dbReference type="PANTHER" id="PTHR33558:SF1">
    <property type="entry name" value="GLUTAREDOXIN-LIKE PROTEIN C5ORF63 HOMOLOG"/>
    <property type="match status" value="1"/>
</dbReference>
<keyword evidence="3" id="KW-1185">Reference proteome</keyword>
<proteinExistence type="inferred from homology"/>
<dbReference type="OMA" id="DNNTHFE"/>
<protein>
    <recommendedName>
        <fullName evidence="1">Glutaredoxin-like protein</fullName>
    </recommendedName>
</protein>
<accession>A0A8R1TRD6</accession>
<evidence type="ECO:0000313" key="2">
    <source>
        <dbReference type="EnsemblMetazoa" id="OVOC2911.1"/>
    </source>
</evidence>
<dbReference type="AlphaFoldDB" id="A0A8R1TRD6"/>
<reference evidence="2" key="2">
    <citation type="submission" date="2022-06" db="UniProtKB">
        <authorList>
            <consortium name="EnsemblMetazoa"/>
        </authorList>
    </citation>
    <scope>IDENTIFICATION</scope>
</reference>
<sequence length="102" mass="12370">MLAIRFITKSYYTKKRPLQLHLLTTTCCPLCDHFKQQLDNYIFHQRSLTHLLQVETINIDNNTHFEKYKYDVPVLLFNEKVLLKHRFRREEFEKALAVICNK</sequence>
<dbReference type="SUPFAM" id="SSF52833">
    <property type="entry name" value="Thioredoxin-like"/>
    <property type="match status" value="1"/>
</dbReference>
<dbReference type="Gene3D" id="3.40.30.10">
    <property type="entry name" value="Glutaredoxin"/>
    <property type="match status" value="1"/>
</dbReference>
<reference evidence="3" key="1">
    <citation type="submission" date="2013-10" db="EMBL/GenBank/DDBJ databases">
        <title>Genome sequencing of Onchocerca volvulus.</title>
        <authorList>
            <person name="Cotton J."/>
            <person name="Tsai J."/>
            <person name="Stanley E."/>
            <person name="Tracey A."/>
            <person name="Holroyd N."/>
            <person name="Lustigman S."/>
            <person name="Berriman M."/>
        </authorList>
    </citation>
    <scope>NUCLEOTIDE SEQUENCE</scope>
</reference>
<keyword evidence="1" id="KW-0249">Electron transport</keyword>
<comment type="similarity">
    <text evidence="1">Belongs to the glutaredoxin family.</text>
</comment>
<dbReference type="InterPro" id="IPR008554">
    <property type="entry name" value="Glutaredoxin-like"/>
</dbReference>
<evidence type="ECO:0000313" key="3">
    <source>
        <dbReference type="Proteomes" id="UP000024404"/>
    </source>
</evidence>
<dbReference type="EMBL" id="CMVM020000076">
    <property type="status" value="NOT_ANNOTATED_CDS"/>
    <property type="molecule type" value="Genomic_DNA"/>
</dbReference>
<organism evidence="2 3">
    <name type="scientific">Onchocerca volvulus</name>
    <dbReference type="NCBI Taxonomy" id="6282"/>
    <lineage>
        <taxon>Eukaryota</taxon>
        <taxon>Metazoa</taxon>
        <taxon>Ecdysozoa</taxon>
        <taxon>Nematoda</taxon>
        <taxon>Chromadorea</taxon>
        <taxon>Rhabditida</taxon>
        <taxon>Spirurina</taxon>
        <taxon>Spiruromorpha</taxon>
        <taxon>Filarioidea</taxon>
        <taxon>Onchocercidae</taxon>
        <taxon>Onchocerca</taxon>
    </lineage>
</organism>
<dbReference type="InterPro" id="IPR036249">
    <property type="entry name" value="Thioredoxin-like_sf"/>
</dbReference>
<dbReference type="Pfam" id="PF05768">
    <property type="entry name" value="Glrx-like"/>
    <property type="match status" value="1"/>
</dbReference>
<dbReference type="Proteomes" id="UP000024404">
    <property type="component" value="Unassembled WGS sequence"/>
</dbReference>
<dbReference type="InterPro" id="IPR052565">
    <property type="entry name" value="Glutaredoxin-like_YDR286C"/>
</dbReference>
<dbReference type="PANTHER" id="PTHR33558">
    <property type="entry name" value="GLUTAREDOXIN-LIKE PROTEIN C5ORF63 HOMOLOG"/>
    <property type="match status" value="1"/>
</dbReference>
<name>A0A8R1TRD6_ONCVO</name>
<dbReference type="EnsemblMetazoa" id="OVOC2911.1">
    <property type="protein sequence ID" value="OVOC2911.1"/>
    <property type="gene ID" value="WBGene00239720"/>
</dbReference>